<dbReference type="GO" id="GO:0005886">
    <property type="term" value="C:plasma membrane"/>
    <property type="evidence" value="ECO:0007669"/>
    <property type="project" value="UniProtKB-SubCell"/>
</dbReference>
<feature type="transmembrane region" description="Helical" evidence="1">
    <location>
        <begin position="192"/>
        <end position="211"/>
    </location>
</feature>
<name>A0A2R6AIE8_9ARCH</name>
<accession>A0A2R6AIE8</accession>
<feature type="transmembrane region" description="Helical" evidence="1">
    <location>
        <begin position="160"/>
        <end position="180"/>
    </location>
</feature>
<feature type="transmembrane region" description="Helical" evidence="1">
    <location>
        <begin position="39"/>
        <end position="57"/>
    </location>
</feature>
<evidence type="ECO:0000256" key="1">
    <source>
        <dbReference type="SAM" id="Phobius"/>
    </source>
</evidence>
<sequence>MRLTSFTEERFWVRVGLRVRRATVFLAYEFRRAIARRKVVALVVFTLLLDTVPYYALVSNAPNLIPVEFHPYVWVIGVYAPQPIFLQFIAILIAAGAMSEEYEQGTAELLLSKPVSKAEYFLGKYLGGYALLLTLIFLNSGFTLLSAYSSFGVQRGLLALPYFLLGECVSSVVFFSLAFMVGELVRRPSLSYIISSAVFFTSEILAVYFGLIGSVTGNALYQKLQKLLPTSPVNSLPLQLGVAKLPSGVQELLSFVGPSQPIESSIFTSVILILLYALLSVFSSYAYFRYTDVSKRVS</sequence>
<evidence type="ECO:0000313" key="2">
    <source>
        <dbReference type="EMBL" id="PSN86119.1"/>
    </source>
</evidence>
<feature type="transmembrane region" description="Helical" evidence="1">
    <location>
        <begin position="266"/>
        <end position="288"/>
    </location>
</feature>
<comment type="caution">
    <text evidence="2">The sequence shown here is derived from an EMBL/GenBank/DDBJ whole genome shotgun (WGS) entry which is preliminary data.</text>
</comment>
<dbReference type="PANTHER" id="PTHR37305:SF1">
    <property type="entry name" value="MEMBRANE PROTEIN"/>
    <property type="match status" value="1"/>
</dbReference>
<dbReference type="AlphaFoldDB" id="A0A2R6AIE8"/>
<dbReference type="PANTHER" id="PTHR37305">
    <property type="entry name" value="INTEGRAL MEMBRANE PROTEIN-RELATED"/>
    <property type="match status" value="1"/>
</dbReference>
<dbReference type="GO" id="GO:0140359">
    <property type="term" value="F:ABC-type transporter activity"/>
    <property type="evidence" value="ECO:0007669"/>
    <property type="project" value="InterPro"/>
</dbReference>
<feature type="transmembrane region" description="Helical" evidence="1">
    <location>
        <begin position="126"/>
        <end position="148"/>
    </location>
</feature>
<keyword evidence="1" id="KW-1133">Transmembrane helix</keyword>
<keyword evidence="1" id="KW-0812">Transmembrane</keyword>
<dbReference type="Proteomes" id="UP000240569">
    <property type="component" value="Unassembled WGS sequence"/>
</dbReference>
<dbReference type="Pfam" id="PF12679">
    <property type="entry name" value="ABC2_membrane_2"/>
    <property type="match status" value="1"/>
</dbReference>
<feature type="transmembrane region" description="Helical" evidence="1">
    <location>
        <begin position="72"/>
        <end position="95"/>
    </location>
</feature>
<reference evidence="2 3" key="1">
    <citation type="submission" date="2017-04" db="EMBL/GenBank/DDBJ databases">
        <title>Novel microbial lineages endemic to geothermal iron-oxide mats fill important gaps in the evolutionary history of Archaea.</title>
        <authorList>
            <person name="Jay Z.J."/>
            <person name="Beam J.P."/>
            <person name="Dlakic M."/>
            <person name="Rusch D.B."/>
            <person name="Kozubal M.A."/>
            <person name="Inskeep W.P."/>
        </authorList>
    </citation>
    <scope>NUCLEOTIDE SEQUENCE [LARGE SCALE GENOMIC DNA]</scope>
    <source>
        <strain evidence="2">BE_D</strain>
    </source>
</reference>
<gene>
    <name evidence="2" type="ORF">B9Q02_03465</name>
</gene>
<dbReference type="EMBL" id="NEXD01000012">
    <property type="protein sequence ID" value="PSN86119.1"/>
    <property type="molecule type" value="Genomic_DNA"/>
</dbReference>
<evidence type="ECO:0008006" key="4">
    <source>
        <dbReference type="Google" id="ProtNLM"/>
    </source>
</evidence>
<organism evidence="2 3">
    <name type="scientific">Candidatus Marsarchaeota G1 archaeon BE_D</name>
    <dbReference type="NCBI Taxonomy" id="1978156"/>
    <lineage>
        <taxon>Archaea</taxon>
        <taxon>Candidatus Marsarchaeota</taxon>
        <taxon>Candidatus Marsarchaeota group 1</taxon>
    </lineage>
</organism>
<proteinExistence type="predicted"/>
<evidence type="ECO:0000313" key="3">
    <source>
        <dbReference type="Proteomes" id="UP000240569"/>
    </source>
</evidence>
<keyword evidence="1" id="KW-0472">Membrane</keyword>
<protein>
    <recommendedName>
        <fullName evidence="4">ABC-2 type transporter domain-containing protein</fullName>
    </recommendedName>
</protein>